<evidence type="ECO:0000313" key="5">
    <source>
        <dbReference type="EMBL" id="RAI43474.1"/>
    </source>
</evidence>
<evidence type="ECO:0000256" key="2">
    <source>
        <dbReference type="ARBA" id="ARBA00023125"/>
    </source>
</evidence>
<evidence type="ECO:0000256" key="1">
    <source>
        <dbReference type="ARBA" id="ARBA00023015"/>
    </source>
</evidence>
<name>A0A327KZI4_9BRAD</name>
<dbReference type="CDD" id="cd07377">
    <property type="entry name" value="WHTH_GntR"/>
    <property type="match status" value="1"/>
</dbReference>
<dbReference type="SMART" id="SM00345">
    <property type="entry name" value="HTH_GNTR"/>
    <property type="match status" value="1"/>
</dbReference>
<dbReference type="Gene3D" id="1.10.10.10">
    <property type="entry name" value="Winged helix-like DNA-binding domain superfamily/Winged helix DNA-binding domain"/>
    <property type="match status" value="1"/>
</dbReference>
<dbReference type="Pfam" id="PF00392">
    <property type="entry name" value="GntR"/>
    <property type="match status" value="1"/>
</dbReference>
<protein>
    <recommendedName>
        <fullName evidence="4">HTH gntR-type domain-containing protein</fullName>
    </recommendedName>
</protein>
<dbReference type="PANTHER" id="PTHR43537">
    <property type="entry name" value="TRANSCRIPTIONAL REGULATOR, GNTR FAMILY"/>
    <property type="match status" value="1"/>
</dbReference>
<dbReference type="Gene3D" id="1.20.120.530">
    <property type="entry name" value="GntR ligand-binding domain-like"/>
    <property type="match status" value="1"/>
</dbReference>
<dbReference type="GO" id="GO:0003700">
    <property type="term" value="F:DNA-binding transcription factor activity"/>
    <property type="evidence" value="ECO:0007669"/>
    <property type="project" value="InterPro"/>
</dbReference>
<gene>
    <name evidence="5" type="ORF">CH341_14180</name>
</gene>
<dbReference type="InterPro" id="IPR036388">
    <property type="entry name" value="WH-like_DNA-bd_sf"/>
</dbReference>
<dbReference type="GO" id="GO:0003677">
    <property type="term" value="F:DNA binding"/>
    <property type="evidence" value="ECO:0007669"/>
    <property type="project" value="UniProtKB-KW"/>
</dbReference>
<dbReference type="SUPFAM" id="SSF46785">
    <property type="entry name" value="Winged helix' DNA-binding domain"/>
    <property type="match status" value="1"/>
</dbReference>
<proteinExistence type="predicted"/>
<dbReference type="SUPFAM" id="SSF48008">
    <property type="entry name" value="GntR ligand-binding domain-like"/>
    <property type="match status" value="1"/>
</dbReference>
<dbReference type="Proteomes" id="UP000249130">
    <property type="component" value="Unassembled WGS sequence"/>
</dbReference>
<keyword evidence="6" id="KW-1185">Reference proteome</keyword>
<dbReference type="Pfam" id="PF07729">
    <property type="entry name" value="FCD"/>
    <property type="match status" value="1"/>
</dbReference>
<dbReference type="InterPro" id="IPR008920">
    <property type="entry name" value="TF_FadR/GntR_C"/>
</dbReference>
<organism evidence="5 6">
    <name type="scientific">Rhodoplanes roseus</name>
    <dbReference type="NCBI Taxonomy" id="29409"/>
    <lineage>
        <taxon>Bacteria</taxon>
        <taxon>Pseudomonadati</taxon>
        <taxon>Pseudomonadota</taxon>
        <taxon>Alphaproteobacteria</taxon>
        <taxon>Hyphomicrobiales</taxon>
        <taxon>Nitrobacteraceae</taxon>
        <taxon>Rhodoplanes</taxon>
    </lineage>
</organism>
<keyword evidence="1" id="KW-0805">Transcription regulation</keyword>
<evidence type="ECO:0000256" key="3">
    <source>
        <dbReference type="ARBA" id="ARBA00023163"/>
    </source>
</evidence>
<dbReference type="RefSeq" id="WP_111419680.1">
    <property type="nucleotide sequence ID" value="NZ_NPEX01000087.1"/>
</dbReference>
<keyword evidence="3" id="KW-0804">Transcription</keyword>
<sequence>MAHHGSTDTIAETAYRRIEDMIVRRELPPGSMISENQLADELGCGRTPIREALQRLRLEGFVEIHPRRGVLVSPIDVRRQLELLEVRRALDTRVASLAAARATGAERTEMRRLAAEMKDAARHRDTIRYLAANRAVHGIKAAATRNGVMETMLAAINGLSRRFWYSYVEDTDAFREAAELHSAILIAIADGDAAAAVLAADALLDFLERLTRAAIEPKG</sequence>
<dbReference type="PRINTS" id="PR00035">
    <property type="entry name" value="HTHGNTR"/>
</dbReference>
<dbReference type="InterPro" id="IPR036390">
    <property type="entry name" value="WH_DNA-bd_sf"/>
</dbReference>
<feature type="domain" description="HTH gntR-type" evidence="4">
    <location>
        <begin position="8"/>
        <end position="75"/>
    </location>
</feature>
<accession>A0A327KZI4</accession>
<dbReference type="AlphaFoldDB" id="A0A327KZI4"/>
<reference evidence="5 6" key="1">
    <citation type="submission" date="2017-07" db="EMBL/GenBank/DDBJ databases">
        <title>Draft Genome Sequences of Select Purple Nonsulfur Bacteria.</title>
        <authorList>
            <person name="Lasarre B."/>
            <person name="Mckinlay J.B."/>
        </authorList>
    </citation>
    <scope>NUCLEOTIDE SEQUENCE [LARGE SCALE GENOMIC DNA]</scope>
    <source>
        <strain evidence="5 6">DSM 5909</strain>
    </source>
</reference>
<dbReference type="PANTHER" id="PTHR43537:SF45">
    <property type="entry name" value="GNTR FAMILY REGULATORY PROTEIN"/>
    <property type="match status" value="1"/>
</dbReference>
<dbReference type="PROSITE" id="PS50949">
    <property type="entry name" value="HTH_GNTR"/>
    <property type="match status" value="1"/>
</dbReference>
<keyword evidence="2" id="KW-0238">DNA-binding</keyword>
<comment type="caution">
    <text evidence="5">The sequence shown here is derived from an EMBL/GenBank/DDBJ whole genome shotgun (WGS) entry which is preliminary data.</text>
</comment>
<evidence type="ECO:0000259" key="4">
    <source>
        <dbReference type="PROSITE" id="PS50949"/>
    </source>
</evidence>
<dbReference type="InterPro" id="IPR011711">
    <property type="entry name" value="GntR_C"/>
</dbReference>
<evidence type="ECO:0000313" key="6">
    <source>
        <dbReference type="Proteomes" id="UP000249130"/>
    </source>
</evidence>
<dbReference type="EMBL" id="NPEX01000087">
    <property type="protein sequence ID" value="RAI43474.1"/>
    <property type="molecule type" value="Genomic_DNA"/>
</dbReference>
<dbReference type="InterPro" id="IPR000524">
    <property type="entry name" value="Tscrpt_reg_HTH_GntR"/>
</dbReference>
<dbReference type="OrthoDB" id="8114900at2"/>
<dbReference type="SMART" id="SM00895">
    <property type="entry name" value="FCD"/>
    <property type="match status" value="1"/>
</dbReference>